<dbReference type="InterPro" id="IPR000515">
    <property type="entry name" value="MetI-like"/>
</dbReference>
<dbReference type="Gene3D" id="1.10.3720.10">
    <property type="entry name" value="MetI-like"/>
    <property type="match status" value="1"/>
</dbReference>
<dbReference type="PANTHER" id="PTHR30193">
    <property type="entry name" value="ABC TRANSPORTER PERMEASE PROTEIN"/>
    <property type="match status" value="1"/>
</dbReference>
<feature type="region of interest" description="Disordered" evidence="8">
    <location>
        <begin position="336"/>
        <end position="369"/>
    </location>
</feature>
<accession>A0ABN3Q707</accession>
<evidence type="ECO:0000313" key="11">
    <source>
        <dbReference type="Proteomes" id="UP001501447"/>
    </source>
</evidence>
<feature type="transmembrane region" description="Helical" evidence="7">
    <location>
        <begin position="55"/>
        <end position="75"/>
    </location>
</feature>
<reference evidence="10 11" key="1">
    <citation type="journal article" date="2019" name="Int. J. Syst. Evol. Microbiol.">
        <title>The Global Catalogue of Microorganisms (GCM) 10K type strain sequencing project: providing services to taxonomists for standard genome sequencing and annotation.</title>
        <authorList>
            <consortium name="The Broad Institute Genomics Platform"/>
            <consortium name="The Broad Institute Genome Sequencing Center for Infectious Disease"/>
            <person name="Wu L."/>
            <person name="Ma J."/>
        </authorList>
    </citation>
    <scope>NUCLEOTIDE SEQUENCE [LARGE SCALE GENOMIC DNA]</scope>
    <source>
        <strain evidence="10 11">JCM 16373</strain>
    </source>
</reference>
<feature type="compositionally biased region" description="Basic and acidic residues" evidence="8">
    <location>
        <begin position="25"/>
        <end position="38"/>
    </location>
</feature>
<feature type="domain" description="ABC transmembrane type-1" evidence="9">
    <location>
        <begin position="112"/>
        <end position="326"/>
    </location>
</feature>
<keyword evidence="5 7" id="KW-1133">Transmembrane helix</keyword>
<protein>
    <submittedName>
        <fullName evidence="10">Sugar ABC transporter permease</fullName>
    </submittedName>
</protein>
<dbReference type="CDD" id="cd06261">
    <property type="entry name" value="TM_PBP2"/>
    <property type="match status" value="1"/>
</dbReference>
<proteinExistence type="inferred from homology"/>
<dbReference type="Pfam" id="PF00528">
    <property type="entry name" value="BPD_transp_1"/>
    <property type="match status" value="1"/>
</dbReference>
<comment type="subcellular location">
    <subcellularLocation>
        <location evidence="1 7">Cell membrane</location>
        <topology evidence="1 7">Multi-pass membrane protein</topology>
    </subcellularLocation>
</comment>
<dbReference type="SUPFAM" id="SSF161098">
    <property type="entry name" value="MetI-like"/>
    <property type="match status" value="1"/>
</dbReference>
<dbReference type="PROSITE" id="PS50928">
    <property type="entry name" value="ABC_TM1"/>
    <property type="match status" value="1"/>
</dbReference>
<comment type="similarity">
    <text evidence="7">Belongs to the binding-protein-dependent transport system permease family.</text>
</comment>
<dbReference type="PANTHER" id="PTHR30193:SF37">
    <property type="entry name" value="INNER MEMBRANE ABC TRANSPORTER PERMEASE PROTEIN YCJO"/>
    <property type="match status" value="1"/>
</dbReference>
<keyword evidence="11" id="KW-1185">Reference proteome</keyword>
<dbReference type="RefSeq" id="WP_344567172.1">
    <property type="nucleotide sequence ID" value="NZ_BAAARJ010000011.1"/>
</dbReference>
<feature type="compositionally biased region" description="Basic residues" evidence="8">
    <location>
        <begin position="345"/>
        <end position="362"/>
    </location>
</feature>
<dbReference type="Proteomes" id="UP001501447">
    <property type="component" value="Unassembled WGS sequence"/>
</dbReference>
<comment type="caution">
    <text evidence="10">The sequence shown here is derived from an EMBL/GenBank/DDBJ whole genome shotgun (WGS) entry which is preliminary data.</text>
</comment>
<feature type="transmembrane region" description="Helical" evidence="7">
    <location>
        <begin position="308"/>
        <end position="330"/>
    </location>
</feature>
<evidence type="ECO:0000256" key="6">
    <source>
        <dbReference type="ARBA" id="ARBA00023136"/>
    </source>
</evidence>
<evidence type="ECO:0000256" key="5">
    <source>
        <dbReference type="ARBA" id="ARBA00022989"/>
    </source>
</evidence>
<feature type="transmembrane region" description="Helical" evidence="7">
    <location>
        <begin position="246"/>
        <end position="270"/>
    </location>
</feature>
<keyword evidence="3" id="KW-1003">Cell membrane</keyword>
<evidence type="ECO:0000256" key="7">
    <source>
        <dbReference type="RuleBase" id="RU363032"/>
    </source>
</evidence>
<dbReference type="InterPro" id="IPR051393">
    <property type="entry name" value="ABC_transporter_permease"/>
</dbReference>
<evidence type="ECO:0000256" key="3">
    <source>
        <dbReference type="ARBA" id="ARBA00022475"/>
    </source>
</evidence>
<dbReference type="InterPro" id="IPR035906">
    <property type="entry name" value="MetI-like_sf"/>
</dbReference>
<evidence type="ECO:0000259" key="9">
    <source>
        <dbReference type="PROSITE" id="PS50928"/>
    </source>
</evidence>
<feature type="region of interest" description="Disordered" evidence="8">
    <location>
        <begin position="1"/>
        <end position="38"/>
    </location>
</feature>
<evidence type="ECO:0000256" key="1">
    <source>
        <dbReference type="ARBA" id="ARBA00004651"/>
    </source>
</evidence>
<name>A0ABN3Q707_9ACTN</name>
<evidence type="ECO:0000256" key="8">
    <source>
        <dbReference type="SAM" id="MobiDB-lite"/>
    </source>
</evidence>
<keyword evidence="2 7" id="KW-0813">Transport</keyword>
<keyword evidence="6 7" id="KW-0472">Membrane</keyword>
<feature type="transmembrane region" description="Helical" evidence="7">
    <location>
        <begin position="204"/>
        <end position="225"/>
    </location>
</feature>
<gene>
    <name evidence="10" type="ORF">GCM10009863_36100</name>
</gene>
<sequence>MRPGPGKLLGAASGTANGHATARGGDGRSGSDRSGEGRSREGRVRVWARRQYWPAYLYLLPGAAFYILFVLRPLFTTAWISLFDWDGLTLGTWAGPDNYTALLGDPALRSALLHSLVFLVFYALLPVAAGLLLTGLMVRIRIRGLAVFRSLLFIPQVLSTVVIAVSWRWIYDTDGPVNGLLRALGLDGWARSWLGDYGTALPSVGLIGSWIMYGLCMVLFLTGALKVPRELFEAARLDGAGPVREFFTVILPALRGEAGIALVLTVTQALRNFDIVWNTTTGGPGTSTTVPSVFLYQGAFVTRQVGSAAAIGIALTALTLLVCGTILRVLRERDARGERGDRGGHRGNRNGRGGNRRGGNRRGGKEGIS</sequence>
<evidence type="ECO:0000256" key="2">
    <source>
        <dbReference type="ARBA" id="ARBA00022448"/>
    </source>
</evidence>
<evidence type="ECO:0000256" key="4">
    <source>
        <dbReference type="ARBA" id="ARBA00022692"/>
    </source>
</evidence>
<feature type="transmembrane region" description="Helical" evidence="7">
    <location>
        <begin position="112"/>
        <end position="138"/>
    </location>
</feature>
<feature type="transmembrane region" description="Helical" evidence="7">
    <location>
        <begin position="150"/>
        <end position="170"/>
    </location>
</feature>
<evidence type="ECO:0000313" key="10">
    <source>
        <dbReference type="EMBL" id="GAA2618947.1"/>
    </source>
</evidence>
<organism evidence="10 11">
    <name type="scientific">Streptomyces axinellae</name>
    <dbReference type="NCBI Taxonomy" id="552788"/>
    <lineage>
        <taxon>Bacteria</taxon>
        <taxon>Bacillati</taxon>
        <taxon>Actinomycetota</taxon>
        <taxon>Actinomycetes</taxon>
        <taxon>Kitasatosporales</taxon>
        <taxon>Streptomycetaceae</taxon>
        <taxon>Streptomyces</taxon>
    </lineage>
</organism>
<keyword evidence="4 7" id="KW-0812">Transmembrane</keyword>
<dbReference type="EMBL" id="BAAARJ010000011">
    <property type="protein sequence ID" value="GAA2618947.1"/>
    <property type="molecule type" value="Genomic_DNA"/>
</dbReference>